<dbReference type="SUPFAM" id="SSF48208">
    <property type="entry name" value="Six-hairpin glycosidases"/>
    <property type="match status" value="1"/>
</dbReference>
<organism evidence="1 2">
    <name type="scientific">Ambrosiozyma monospora</name>
    <name type="common">Yeast</name>
    <name type="synonym">Endomycopsis monosporus</name>
    <dbReference type="NCBI Taxonomy" id="43982"/>
    <lineage>
        <taxon>Eukaryota</taxon>
        <taxon>Fungi</taxon>
        <taxon>Dikarya</taxon>
        <taxon>Ascomycota</taxon>
        <taxon>Saccharomycotina</taxon>
        <taxon>Pichiomycetes</taxon>
        <taxon>Pichiales</taxon>
        <taxon>Pichiaceae</taxon>
        <taxon>Ambrosiozyma</taxon>
    </lineage>
</organism>
<protein>
    <submittedName>
        <fullName evidence="1">Unnamed protein product</fullName>
    </submittedName>
</protein>
<evidence type="ECO:0000313" key="1">
    <source>
        <dbReference type="EMBL" id="GMG40204.1"/>
    </source>
</evidence>
<dbReference type="OrthoDB" id="9984024at2759"/>
<comment type="caution">
    <text evidence="1">The sequence shown here is derived from an EMBL/GenBank/DDBJ whole genome shotgun (WGS) entry which is preliminary data.</text>
</comment>
<dbReference type="InterPro" id="IPR053169">
    <property type="entry name" value="MUG_Protein"/>
</dbReference>
<dbReference type="Proteomes" id="UP001165063">
    <property type="component" value="Unassembled WGS sequence"/>
</dbReference>
<dbReference type="AlphaFoldDB" id="A0A9W7DHF7"/>
<dbReference type="PANTHER" id="PTHR47791:SF3">
    <property type="entry name" value="MEIOTICALLY UP-REGULATED GENE 191 PROTEIN"/>
    <property type="match status" value="1"/>
</dbReference>
<dbReference type="Gene3D" id="1.50.10.20">
    <property type="match status" value="1"/>
</dbReference>
<dbReference type="PANTHER" id="PTHR47791">
    <property type="entry name" value="MEIOTICALLY UP-REGULATED GENE 191 PROTEIN"/>
    <property type="match status" value="1"/>
</dbReference>
<keyword evidence="2" id="KW-1185">Reference proteome</keyword>
<name>A0A9W7DHF7_AMBMO</name>
<dbReference type="GO" id="GO:0005975">
    <property type="term" value="P:carbohydrate metabolic process"/>
    <property type="evidence" value="ECO:0007669"/>
    <property type="project" value="InterPro"/>
</dbReference>
<gene>
    <name evidence="1" type="ORF">Amon01_000597900</name>
</gene>
<dbReference type="EMBL" id="BSXU01003586">
    <property type="protein sequence ID" value="GMG40204.1"/>
    <property type="molecule type" value="Genomic_DNA"/>
</dbReference>
<proteinExistence type="predicted"/>
<sequence length="276" mass="31697">MTGLVTHEKFGCKCMKWHINKNYVASISNGAGAVCAGKLLQHSSGHEQEAYYNYAKSCVNFLLEHMQDDDGFIMDGVGLDSDSINRMKWSYNTGTCLSAICLLYKHDHDEQWVNKAKTLAEAATHRGKFIFDRDYGDWNKRFWWGPSYFIQHLIEGLADYLEIMGDKAPESTRNCCKNEVLRHLSYFRKYCYDQNDGLYFMSFDIYKLSSEIFTRYKDQFGGHKTHDPSHEDRMGGMDNVDVKDRPMCKCLIGAASAARIFFQGARVQAKMDPVDV</sequence>
<reference evidence="1" key="1">
    <citation type="submission" date="2023-04" db="EMBL/GenBank/DDBJ databases">
        <title>Ambrosiozyma monospora NBRC 1965.</title>
        <authorList>
            <person name="Ichikawa N."/>
            <person name="Sato H."/>
            <person name="Tonouchi N."/>
        </authorList>
    </citation>
    <scope>NUCLEOTIDE SEQUENCE</scope>
    <source>
        <strain evidence="1">NBRC 1965</strain>
    </source>
</reference>
<accession>A0A9W7DHF7</accession>
<dbReference type="InterPro" id="IPR008928">
    <property type="entry name" value="6-hairpin_glycosidase_sf"/>
</dbReference>
<evidence type="ECO:0000313" key="2">
    <source>
        <dbReference type="Proteomes" id="UP001165063"/>
    </source>
</evidence>
<dbReference type="InterPro" id="IPR005198">
    <property type="entry name" value="Glyco_hydro_76"/>
</dbReference>
<dbReference type="Pfam" id="PF03663">
    <property type="entry name" value="Glyco_hydro_76"/>
    <property type="match status" value="1"/>
</dbReference>